<accession>A0ABD1PCW0</accession>
<keyword evidence="3" id="KW-1185">Reference proteome</keyword>
<name>A0ABD1PCW0_9LAMI</name>
<comment type="caution">
    <text evidence="2">The sequence shown here is derived from an EMBL/GenBank/DDBJ whole genome shotgun (WGS) entry which is preliminary data.</text>
</comment>
<dbReference type="InterPro" id="IPR003657">
    <property type="entry name" value="WRKY_dom"/>
</dbReference>
<dbReference type="EMBL" id="JBFOLK010000014">
    <property type="protein sequence ID" value="KAL2461734.1"/>
    <property type="molecule type" value="Genomic_DNA"/>
</dbReference>
<dbReference type="AlphaFoldDB" id="A0ABD1PCW0"/>
<dbReference type="PROSITE" id="PS50811">
    <property type="entry name" value="WRKY"/>
    <property type="match status" value="1"/>
</dbReference>
<feature type="domain" description="WRKY" evidence="1">
    <location>
        <begin position="1"/>
        <end position="51"/>
    </location>
</feature>
<evidence type="ECO:0000313" key="3">
    <source>
        <dbReference type="Proteomes" id="UP001604336"/>
    </source>
</evidence>
<evidence type="ECO:0000259" key="1">
    <source>
        <dbReference type="PROSITE" id="PS50811"/>
    </source>
</evidence>
<evidence type="ECO:0000313" key="2">
    <source>
        <dbReference type="EMBL" id="KAL2461734.1"/>
    </source>
</evidence>
<gene>
    <name evidence="2" type="ORF">Adt_45154</name>
</gene>
<organism evidence="2 3">
    <name type="scientific">Abeliophyllum distichum</name>
    <dbReference type="NCBI Taxonomy" id="126358"/>
    <lineage>
        <taxon>Eukaryota</taxon>
        <taxon>Viridiplantae</taxon>
        <taxon>Streptophyta</taxon>
        <taxon>Embryophyta</taxon>
        <taxon>Tracheophyta</taxon>
        <taxon>Spermatophyta</taxon>
        <taxon>Magnoliopsida</taxon>
        <taxon>eudicotyledons</taxon>
        <taxon>Gunneridae</taxon>
        <taxon>Pentapetalae</taxon>
        <taxon>asterids</taxon>
        <taxon>lamiids</taxon>
        <taxon>Lamiales</taxon>
        <taxon>Oleaceae</taxon>
        <taxon>Forsythieae</taxon>
        <taxon>Abeliophyllum</taxon>
    </lineage>
</organism>
<protein>
    <submittedName>
        <fullName evidence="2">Protein FAR1-RELATED SEQUENCE 1</fullName>
    </submittedName>
</protein>
<dbReference type="Pfam" id="PF03101">
    <property type="entry name" value="FAR1"/>
    <property type="match status" value="1"/>
</dbReference>
<reference evidence="3" key="1">
    <citation type="submission" date="2024-07" db="EMBL/GenBank/DDBJ databases">
        <title>Two chromosome-level genome assemblies of Korean endemic species Abeliophyllum distichum and Forsythia ovata (Oleaceae).</title>
        <authorList>
            <person name="Jang H."/>
        </authorList>
    </citation>
    <scope>NUCLEOTIDE SEQUENCE [LARGE SCALE GENOMIC DNA]</scope>
</reference>
<dbReference type="InterPro" id="IPR004330">
    <property type="entry name" value="FAR1_DNA_bnd_dom"/>
</dbReference>
<dbReference type="PANTHER" id="PTHR47718">
    <property type="entry name" value="OS01G0519700 PROTEIN"/>
    <property type="match status" value="1"/>
</dbReference>
<dbReference type="Proteomes" id="UP001604336">
    <property type="component" value="Unassembled WGS sequence"/>
</dbReference>
<sequence>MSRKDAAPRAGERNRGHVRCGCNARLLVVKQQTGDGWVVSTFVEEHNHPLATPSRVHLLRSHRGVSKIKKALVQQFSEANIPTCQQVRLLEICAGGPSSLGCVEKDIRNYQRDVRHEMLGHDTETLIEHFTLSILHLRKRKIQTLSLIMRLMTRINLCAVFGQTVNQEGHTHILVMSLCLTQHTTRTEKMNVVLYNDQYHMLVHIIKQSESPAEFKQQWIKVMETTKLGNNEWLSSLFEIRSRWVPAYVKHVFAAGMSSSQRSESGHSFLKKYVDRKNLFDRFCCPI</sequence>
<proteinExistence type="predicted"/>